<organism evidence="2 3">
    <name type="scientific">Dorcoceras hygrometricum</name>
    <dbReference type="NCBI Taxonomy" id="472368"/>
    <lineage>
        <taxon>Eukaryota</taxon>
        <taxon>Viridiplantae</taxon>
        <taxon>Streptophyta</taxon>
        <taxon>Embryophyta</taxon>
        <taxon>Tracheophyta</taxon>
        <taxon>Spermatophyta</taxon>
        <taxon>Magnoliopsida</taxon>
        <taxon>eudicotyledons</taxon>
        <taxon>Gunneridae</taxon>
        <taxon>Pentapetalae</taxon>
        <taxon>asterids</taxon>
        <taxon>lamiids</taxon>
        <taxon>Lamiales</taxon>
        <taxon>Gesneriaceae</taxon>
        <taxon>Didymocarpoideae</taxon>
        <taxon>Trichosporeae</taxon>
        <taxon>Loxocarpinae</taxon>
        <taxon>Dorcoceras</taxon>
    </lineage>
</organism>
<keyword evidence="3" id="KW-1185">Reference proteome</keyword>
<dbReference type="Pfam" id="PF08284">
    <property type="entry name" value="RVP_2"/>
    <property type="match status" value="1"/>
</dbReference>
<dbReference type="CDD" id="cd00303">
    <property type="entry name" value="retropepsin_like"/>
    <property type="match status" value="1"/>
</dbReference>
<gene>
    <name evidence="2" type="ORF">F511_19923</name>
</gene>
<sequence length="199" mass="21557">MLDGITRILERQSERSGKSPREDVAERFRKQGPKEFAGTSDPVIVNAYLFDVSASGEIRVRGVTTLALLDSGAIHSFISSAFTQRMGIIPESMGVALAVTVPSGEELSTPASCRIGNLGQRVSWQIKARLYTTHSQSAGGNNRSMIFKAGQSITHHSSVVFRHDDSIGHDSDDSVGPFRHDTSVCRSQRGSFSGFSITQ</sequence>
<dbReference type="EMBL" id="KV001734">
    <property type="protein sequence ID" value="KZV38774.1"/>
    <property type="molecule type" value="Genomic_DNA"/>
</dbReference>
<reference evidence="2 3" key="1">
    <citation type="journal article" date="2015" name="Proc. Natl. Acad. Sci. U.S.A.">
        <title>The resurrection genome of Boea hygrometrica: A blueprint for survival of dehydration.</title>
        <authorList>
            <person name="Xiao L."/>
            <person name="Yang G."/>
            <person name="Zhang L."/>
            <person name="Yang X."/>
            <person name="Zhao S."/>
            <person name="Ji Z."/>
            <person name="Zhou Q."/>
            <person name="Hu M."/>
            <person name="Wang Y."/>
            <person name="Chen M."/>
            <person name="Xu Y."/>
            <person name="Jin H."/>
            <person name="Xiao X."/>
            <person name="Hu G."/>
            <person name="Bao F."/>
            <person name="Hu Y."/>
            <person name="Wan P."/>
            <person name="Li L."/>
            <person name="Deng X."/>
            <person name="Kuang T."/>
            <person name="Xiang C."/>
            <person name="Zhu J.K."/>
            <person name="Oliver M.J."/>
            <person name="He Y."/>
        </authorList>
    </citation>
    <scope>NUCLEOTIDE SEQUENCE [LARGE SCALE GENOMIC DNA]</scope>
    <source>
        <strain evidence="3">cv. XS01</strain>
    </source>
</reference>
<dbReference type="InterPro" id="IPR021109">
    <property type="entry name" value="Peptidase_aspartic_dom_sf"/>
</dbReference>
<name>A0A2Z7BWK2_9LAMI</name>
<evidence type="ECO:0000313" key="3">
    <source>
        <dbReference type="Proteomes" id="UP000250235"/>
    </source>
</evidence>
<protein>
    <submittedName>
        <fullName evidence="2">Uncharacterized protein</fullName>
    </submittedName>
</protein>
<feature type="region of interest" description="Disordered" evidence="1">
    <location>
        <begin position="1"/>
        <end position="24"/>
    </location>
</feature>
<feature type="compositionally biased region" description="Basic and acidic residues" evidence="1">
    <location>
        <begin position="8"/>
        <end position="24"/>
    </location>
</feature>
<evidence type="ECO:0000313" key="2">
    <source>
        <dbReference type="EMBL" id="KZV38774.1"/>
    </source>
</evidence>
<accession>A0A2Z7BWK2</accession>
<dbReference type="OrthoDB" id="1751327at2759"/>
<dbReference type="Proteomes" id="UP000250235">
    <property type="component" value="Unassembled WGS sequence"/>
</dbReference>
<dbReference type="Gene3D" id="2.40.70.10">
    <property type="entry name" value="Acid Proteases"/>
    <property type="match status" value="1"/>
</dbReference>
<dbReference type="AlphaFoldDB" id="A0A2Z7BWK2"/>
<proteinExistence type="predicted"/>
<evidence type="ECO:0000256" key="1">
    <source>
        <dbReference type="SAM" id="MobiDB-lite"/>
    </source>
</evidence>